<organism evidence="2 3">
    <name type="scientific">Candidatus Uhrbacteria bacterium CG_4_9_14_0_2_um_filter_41_50</name>
    <dbReference type="NCBI Taxonomy" id="1975031"/>
    <lineage>
        <taxon>Bacteria</taxon>
        <taxon>Candidatus Uhriibacteriota</taxon>
    </lineage>
</organism>
<dbReference type="AlphaFoldDB" id="A0A2M8EN86"/>
<proteinExistence type="predicted"/>
<evidence type="ECO:0000313" key="2">
    <source>
        <dbReference type="EMBL" id="PJC24213.1"/>
    </source>
</evidence>
<name>A0A2M8EN86_9BACT</name>
<evidence type="ECO:0000313" key="3">
    <source>
        <dbReference type="Proteomes" id="UP000230251"/>
    </source>
</evidence>
<feature type="region of interest" description="Disordered" evidence="1">
    <location>
        <begin position="1"/>
        <end position="39"/>
    </location>
</feature>
<gene>
    <name evidence="2" type="ORF">CO057_04030</name>
</gene>
<dbReference type="EMBL" id="PFSI01000059">
    <property type="protein sequence ID" value="PJC24213.1"/>
    <property type="molecule type" value="Genomic_DNA"/>
</dbReference>
<accession>A0A2M8EN86</accession>
<sequence>MGIEDESQRIPPTPETAVEKPPVKQTTGDSTETPKRTAEDVMLDFLTDRNFLTRDESALVSPKKVDELIVRTAHEYEHVPDEIPQQHIDKARRILGLQPNLGEGRIDTSERDEEIKTLTEEMRGYLEKFKAECPEVLGMILCGSRMDPDKLPAPNSDVDIVLVLKEGTITDPRIPEGEALLYRLRAFSDSTPTDSGFPVELDELYSTDDLLAKLQNPTDKSKLTWGWNPGIVRYVGDNIGDLDEIGAQIEILKRIKHPDMEKFKKQKVAEDKELVARYLGQAKTKK</sequence>
<reference evidence="3" key="1">
    <citation type="submission" date="2017-09" db="EMBL/GenBank/DDBJ databases">
        <title>Depth-based differentiation of microbial function through sediment-hosted aquifers and enrichment of novel symbionts in the deep terrestrial subsurface.</title>
        <authorList>
            <person name="Probst A.J."/>
            <person name="Ladd B."/>
            <person name="Jarett J.K."/>
            <person name="Geller-Mcgrath D.E."/>
            <person name="Sieber C.M.K."/>
            <person name="Emerson J.B."/>
            <person name="Anantharaman K."/>
            <person name="Thomas B.C."/>
            <person name="Malmstrom R."/>
            <person name="Stieglmeier M."/>
            <person name="Klingl A."/>
            <person name="Woyke T."/>
            <person name="Ryan C.M."/>
            <person name="Banfield J.F."/>
        </authorList>
    </citation>
    <scope>NUCLEOTIDE SEQUENCE [LARGE SCALE GENOMIC DNA]</scope>
</reference>
<comment type="caution">
    <text evidence="2">The sequence shown here is derived from an EMBL/GenBank/DDBJ whole genome shotgun (WGS) entry which is preliminary data.</text>
</comment>
<protein>
    <submittedName>
        <fullName evidence="2">Uncharacterized protein</fullName>
    </submittedName>
</protein>
<dbReference type="Proteomes" id="UP000230251">
    <property type="component" value="Unassembled WGS sequence"/>
</dbReference>
<evidence type="ECO:0000256" key="1">
    <source>
        <dbReference type="SAM" id="MobiDB-lite"/>
    </source>
</evidence>